<dbReference type="Proteomes" id="UP000193411">
    <property type="component" value="Unassembled WGS sequence"/>
</dbReference>
<evidence type="ECO:0000313" key="2">
    <source>
        <dbReference type="Proteomes" id="UP000193411"/>
    </source>
</evidence>
<evidence type="ECO:0008006" key="3">
    <source>
        <dbReference type="Google" id="ProtNLM"/>
    </source>
</evidence>
<dbReference type="EMBL" id="MCFL01000001">
    <property type="protein sequence ID" value="ORZ41369.1"/>
    <property type="molecule type" value="Genomic_DNA"/>
</dbReference>
<organism evidence="1 2">
    <name type="scientific">Catenaria anguillulae PL171</name>
    <dbReference type="NCBI Taxonomy" id="765915"/>
    <lineage>
        <taxon>Eukaryota</taxon>
        <taxon>Fungi</taxon>
        <taxon>Fungi incertae sedis</taxon>
        <taxon>Blastocladiomycota</taxon>
        <taxon>Blastocladiomycetes</taxon>
        <taxon>Blastocladiales</taxon>
        <taxon>Catenariaceae</taxon>
        <taxon>Catenaria</taxon>
    </lineage>
</organism>
<dbReference type="AlphaFoldDB" id="A0A1Y2I3Q9"/>
<reference evidence="1 2" key="1">
    <citation type="submission" date="2016-07" db="EMBL/GenBank/DDBJ databases">
        <title>Pervasive Adenine N6-methylation of Active Genes in Fungi.</title>
        <authorList>
            <consortium name="DOE Joint Genome Institute"/>
            <person name="Mondo S.J."/>
            <person name="Dannebaum R.O."/>
            <person name="Kuo R.C."/>
            <person name="Labutti K."/>
            <person name="Haridas S."/>
            <person name="Kuo A."/>
            <person name="Salamov A."/>
            <person name="Ahrendt S.R."/>
            <person name="Lipzen A."/>
            <person name="Sullivan W."/>
            <person name="Andreopoulos W.B."/>
            <person name="Clum A."/>
            <person name="Lindquist E."/>
            <person name="Daum C."/>
            <person name="Ramamoorthy G.K."/>
            <person name="Gryganskyi A."/>
            <person name="Culley D."/>
            <person name="Magnuson J.K."/>
            <person name="James T.Y."/>
            <person name="O'Malley M.A."/>
            <person name="Stajich J.E."/>
            <person name="Spatafora J.W."/>
            <person name="Visel A."/>
            <person name="Grigoriev I.V."/>
        </authorList>
    </citation>
    <scope>NUCLEOTIDE SEQUENCE [LARGE SCALE GENOMIC DNA]</scope>
    <source>
        <strain evidence="1 2">PL171</strain>
    </source>
</reference>
<protein>
    <recommendedName>
        <fullName evidence="3">Thioredoxin domain-containing protein</fullName>
    </recommendedName>
</protein>
<dbReference type="InterPro" id="IPR036249">
    <property type="entry name" value="Thioredoxin-like_sf"/>
</dbReference>
<sequence length="104" mass="11141">MAYCRHSMNPPTMLATIRTALAPRMAAAAAAVTNSAASASGRRFYAAGVTKVSAQEFDQTLKSSKVPVLVDFFATSVTCSATLLANRHQVVNHSFHLLYLFGCM</sequence>
<accession>A0A1Y2I3Q9</accession>
<dbReference type="SUPFAM" id="SSF52833">
    <property type="entry name" value="Thioredoxin-like"/>
    <property type="match status" value="1"/>
</dbReference>
<comment type="caution">
    <text evidence="1">The sequence shown here is derived from an EMBL/GenBank/DDBJ whole genome shotgun (WGS) entry which is preliminary data.</text>
</comment>
<gene>
    <name evidence="1" type="ORF">BCR44DRAFT_1004518</name>
</gene>
<proteinExistence type="predicted"/>
<keyword evidence="2" id="KW-1185">Reference proteome</keyword>
<name>A0A1Y2I3Q9_9FUNG</name>
<evidence type="ECO:0000313" key="1">
    <source>
        <dbReference type="EMBL" id="ORZ41369.1"/>
    </source>
</evidence>